<dbReference type="InterPro" id="IPR051396">
    <property type="entry name" value="Bact_Antivir_Def_Nuclease"/>
</dbReference>
<dbReference type="PANTHER" id="PTHR43581:SF2">
    <property type="entry name" value="EXCINUCLEASE ATPASE SUBUNIT"/>
    <property type="match status" value="1"/>
</dbReference>
<gene>
    <name evidence="2" type="ORF">H0S81_11670</name>
</gene>
<dbReference type="PIRSF" id="PIRSF034888">
    <property type="entry name" value="P-loop_UCP034888"/>
    <property type="match status" value="1"/>
</dbReference>
<dbReference type="GO" id="GO:0016887">
    <property type="term" value="F:ATP hydrolysis activity"/>
    <property type="evidence" value="ECO:0007669"/>
    <property type="project" value="InterPro"/>
</dbReference>
<dbReference type="Proteomes" id="UP000706172">
    <property type="component" value="Unassembled WGS sequence"/>
</dbReference>
<dbReference type="InterPro" id="IPR003959">
    <property type="entry name" value="ATPase_AAA_core"/>
</dbReference>
<name>A0A931G9N0_9BACT</name>
<dbReference type="InterPro" id="IPR027417">
    <property type="entry name" value="P-loop_NTPase"/>
</dbReference>
<reference evidence="2" key="1">
    <citation type="submission" date="2020-07" db="EMBL/GenBank/DDBJ databases">
        <title>Severe corrosion of carbon steel in oil field produced water can be linked to methanogenic archaea containing a special type of NiFe hydrogenase.</title>
        <authorList>
            <person name="Lahme S."/>
            <person name="Mand J."/>
            <person name="Longwell J."/>
            <person name="Smith R."/>
            <person name="Enning D."/>
        </authorList>
    </citation>
    <scope>NUCLEOTIDE SEQUENCE</scope>
    <source>
        <strain evidence="2">MIC098Bin6</strain>
    </source>
</reference>
<dbReference type="InterPro" id="IPR014592">
    <property type="entry name" value="P-loop_UCP034888"/>
</dbReference>
<protein>
    <submittedName>
        <fullName evidence="2">AAA family ATPase</fullName>
    </submittedName>
</protein>
<comment type="caution">
    <text evidence="2">The sequence shown here is derived from an EMBL/GenBank/DDBJ whole genome shotgun (WGS) entry which is preliminary data.</text>
</comment>
<evidence type="ECO:0000259" key="1">
    <source>
        <dbReference type="Pfam" id="PF13304"/>
    </source>
</evidence>
<organism evidence="2 3">
    <name type="scientific">Desulfotignum balticum</name>
    <dbReference type="NCBI Taxonomy" id="115781"/>
    <lineage>
        <taxon>Bacteria</taxon>
        <taxon>Pseudomonadati</taxon>
        <taxon>Thermodesulfobacteriota</taxon>
        <taxon>Desulfobacteria</taxon>
        <taxon>Desulfobacterales</taxon>
        <taxon>Desulfobacteraceae</taxon>
        <taxon>Desulfotignum</taxon>
    </lineage>
</organism>
<dbReference type="Pfam" id="PF13304">
    <property type="entry name" value="AAA_21"/>
    <property type="match status" value="1"/>
</dbReference>
<dbReference type="SUPFAM" id="SSF52540">
    <property type="entry name" value="P-loop containing nucleoside triphosphate hydrolases"/>
    <property type="match status" value="1"/>
</dbReference>
<sequence length="336" mass="37562">MLEFIRIQRFKSFNDAQFPLAALNLFSGLNGMGKSSLIQSLLLLRQSFEKNILFEKGLLLKGDYLSLGTGQDVLAENAEQETIEFTLTWKNDPPCHFAYAYDSKSDLQPGLEDMPDMGKKLKGKSLFNRQFQYLSADRISPKSSYEVSDYYIRDLNSLGNHGEYTAHFIAEYGLSHLPVKALKHRAANSLSLLENLEKWMSEISPGIRIHAELQPAMNVVSLNYAFQQGTDMTADFKPQNVGFGLTFVLPVLTAILRSHPGDLVIIENPEAHLHPAGQSVIGRLCAIAASSGVQLFIETHSDHFLNGIRVAVRETVSPSRNVKIFYLERSTTAIHE</sequence>
<dbReference type="AlphaFoldDB" id="A0A931G9N0"/>
<dbReference type="Gene3D" id="3.40.50.300">
    <property type="entry name" value="P-loop containing nucleotide triphosphate hydrolases"/>
    <property type="match status" value="1"/>
</dbReference>
<accession>A0A931G9N0</accession>
<feature type="domain" description="ATPase AAA-type core" evidence="1">
    <location>
        <begin position="26"/>
        <end position="306"/>
    </location>
</feature>
<dbReference type="EMBL" id="JACCQK010000792">
    <property type="protein sequence ID" value="MBG0780570.1"/>
    <property type="molecule type" value="Genomic_DNA"/>
</dbReference>
<dbReference type="PANTHER" id="PTHR43581">
    <property type="entry name" value="ATP/GTP PHOSPHATASE"/>
    <property type="match status" value="1"/>
</dbReference>
<evidence type="ECO:0000313" key="2">
    <source>
        <dbReference type="EMBL" id="MBG0780570.1"/>
    </source>
</evidence>
<proteinExistence type="predicted"/>
<dbReference type="GO" id="GO:0005524">
    <property type="term" value="F:ATP binding"/>
    <property type="evidence" value="ECO:0007669"/>
    <property type="project" value="InterPro"/>
</dbReference>
<evidence type="ECO:0000313" key="3">
    <source>
        <dbReference type="Proteomes" id="UP000706172"/>
    </source>
</evidence>
<feature type="non-terminal residue" evidence="2">
    <location>
        <position position="336"/>
    </location>
</feature>